<gene>
    <name evidence="3" type="ORF">Fuma_00313</name>
</gene>
<sequence length="392" mass="42594" precursor="true">MRSVFRVKIVCLMAALAVAACSVVTAQDTGEERQSKKDFSAADVAAAQQFASTLGITDWLGPLAPVALSPFFGIAWLSGMSLYGGSWVSPDNPFLGDASPLHNPAVFWTFLGLTLLTSIPRLTKVSKPFAQSVDQIEAWAGIITMVVLKIMMGVSAPDAEQLDVVQLGLVSFTIDTLLVIAAAINIFVINAVKFFFEMLIWITPVPAIDAVFEVGNKTVCGGLMAVYGFSPSIATAINLAMLLVSLVVFRWIYRREVFFRTVLLDAVWSVLAPPKRVAKPELVVFPTSAVGPFPARARCFLLRTENGWSLTQPRLLRSSLLLDVTASDCCLELHQGYFTNSLKLTGVHSTELTFSRRYNSRLSELAEHIGAGYVVPETADLPGRATLKTELT</sequence>
<feature type="transmembrane region" description="Helical" evidence="1">
    <location>
        <begin position="194"/>
        <end position="212"/>
    </location>
</feature>
<dbReference type="AlphaFoldDB" id="A0A1P8W9K6"/>
<keyword evidence="4" id="KW-1185">Reference proteome</keyword>
<feature type="chain" id="PRO_5012953031" evidence="2">
    <location>
        <begin position="27"/>
        <end position="392"/>
    </location>
</feature>
<dbReference type="KEGG" id="fmr:Fuma_00313"/>
<dbReference type="EMBL" id="CP017641">
    <property type="protein sequence ID" value="APZ90732.1"/>
    <property type="molecule type" value="Genomic_DNA"/>
</dbReference>
<feature type="signal peptide" evidence="2">
    <location>
        <begin position="1"/>
        <end position="26"/>
    </location>
</feature>
<evidence type="ECO:0000313" key="3">
    <source>
        <dbReference type="EMBL" id="APZ90732.1"/>
    </source>
</evidence>
<organism evidence="3 4">
    <name type="scientific">Fuerstiella marisgermanici</name>
    <dbReference type="NCBI Taxonomy" id="1891926"/>
    <lineage>
        <taxon>Bacteria</taxon>
        <taxon>Pseudomonadati</taxon>
        <taxon>Planctomycetota</taxon>
        <taxon>Planctomycetia</taxon>
        <taxon>Planctomycetales</taxon>
        <taxon>Planctomycetaceae</taxon>
        <taxon>Fuerstiella</taxon>
    </lineage>
</organism>
<keyword evidence="1" id="KW-1133">Transmembrane helix</keyword>
<evidence type="ECO:0000256" key="2">
    <source>
        <dbReference type="SAM" id="SignalP"/>
    </source>
</evidence>
<dbReference type="PROSITE" id="PS51257">
    <property type="entry name" value="PROKAR_LIPOPROTEIN"/>
    <property type="match status" value="1"/>
</dbReference>
<dbReference type="RefSeq" id="WP_077022581.1">
    <property type="nucleotide sequence ID" value="NZ_CP017641.1"/>
</dbReference>
<keyword evidence="1" id="KW-0472">Membrane</keyword>
<protein>
    <submittedName>
        <fullName evidence="3">Uncharacterized protein</fullName>
    </submittedName>
</protein>
<evidence type="ECO:0000256" key="1">
    <source>
        <dbReference type="SAM" id="Phobius"/>
    </source>
</evidence>
<proteinExistence type="predicted"/>
<keyword evidence="2" id="KW-0732">Signal</keyword>
<reference evidence="3 4" key="1">
    <citation type="journal article" date="2016" name="Front. Microbiol.">
        <title>Fuerstia marisgermanicae gen. nov., sp. nov., an Unusual Member of the Phylum Planctomycetes from the German Wadden Sea.</title>
        <authorList>
            <person name="Kohn T."/>
            <person name="Heuer A."/>
            <person name="Jogler M."/>
            <person name="Vollmers J."/>
            <person name="Boedeker C."/>
            <person name="Bunk B."/>
            <person name="Rast P."/>
            <person name="Borchert D."/>
            <person name="Glockner I."/>
            <person name="Freese H.M."/>
            <person name="Klenk H.P."/>
            <person name="Overmann J."/>
            <person name="Kaster A.K."/>
            <person name="Rohde M."/>
            <person name="Wiegand S."/>
            <person name="Jogler C."/>
        </authorList>
    </citation>
    <scope>NUCLEOTIDE SEQUENCE [LARGE SCALE GENOMIC DNA]</scope>
    <source>
        <strain evidence="3 4">NH11</strain>
    </source>
</reference>
<dbReference type="OrthoDB" id="292498at2"/>
<name>A0A1P8W9K6_9PLAN</name>
<feature type="transmembrane region" description="Helical" evidence="1">
    <location>
        <begin position="135"/>
        <end position="152"/>
    </location>
</feature>
<feature type="transmembrane region" description="Helical" evidence="1">
    <location>
        <begin position="232"/>
        <end position="253"/>
    </location>
</feature>
<keyword evidence="1" id="KW-0812">Transmembrane</keyword>
<evidence type="ECO:0000313" key="4">
    <source>
        <dbReference type="Proteomes" id="UP000187735"/>
    </source>
</evidence>
<accession>A0A1P8W9K6</accession>
<feature type="transmembrane region" description="Helical" evidence="1">
    <location>
        <begin position="164"/>
        <end position="187"/>
    </location>
</feature>
<dbReference type="Proteomes" id="UP000187735">
    <property type="component" value="Chromosome"/>
</dbReference>
<feature type="transmembrane region" description="Helical" evidence="1">
    <location>
        <begin position="105"/>
        <end position="123"/>
    </location>
</feature>